<keyword evidence="4 10" id="KW-0548">Nucleotidyltransferase</keyword>
<dbReference type="InterPro" id="IPR049577">
    <property type="entry name" value="GMPP_N"/>
</dbReference>
<evidence type="ECO:0000256" key="4">
    <source>
        <dbReference type="ARBA" id="ARBA00022695"/>
    </source>
</evidence>
<dbReference type="Pfam" id="PF00483">
    <property type="entry name" value="NTP_transferase"/>
    <property type="match status" value="1"/>
</dbReference>
<name>A0A1G9V7D8_9BACT</name>
<dbReference type="GO" id="GO:0004475">
    <property type="term" value="F:mannose-1-phosphate guanylyltransferase (GTP) activity"/>
    <property type="evidence" value="ECO:0007669"/>
    <property type="project" value="UniProtKB-EC"/>
</dbReference>
<comment type="similarity">
    <text evidence="1">Belongs to the mannose-6-phosphate isomerase type 2 family.</text>
</comment>
<organism evidence="10 11">
    <name type="scientific">Siphonobacter aquaeclarae</name>
    <dbReference type="NCBI Taxonomy" id="563176"/>
    <lineage>
        <taxon>Bacteria</taxon>
        <taxon>Pseudomonadati</taxon>
        <taxon>Bacteroidota</taxon>
        <taxon>Cytophagia</taxon>
        <taxon>Cytophagales</taxon>
        <taxon>Cytophagaceae</taxon>
        <taxon>Siphonobacter</taxon>
    </lineage>
</organism>
<evidence type="ECO:0000256" key="5">
    <source>
        <dbReference type="ARBA" id="ARBA00022741"/>
    </source>
</evidence>
<dbReference type="EC" id="2.7.7.13" evidence="2"/>
<sequence length="357" mass="40331">MNFQHTYVVIMAGGVGTRFWPFSRQTYPKQFHDVLGIGRTMLQMTFDRMREICPPENVYIVTSQEYYQLTKEQLPMLSDHQILLEPARRNTAPCIAYASYKIAARDPEANIVVTPADHLILKEQEFTNRLKVALTETERNDILVTLGITPTRPDTGYGYIQFNGVGIGEVKKVKEFREKPHLELAQAFLESGDYVWNAGIFVWNARAIRQAFEAHLPALHDAFGEFDQFYSDAEAGALLDLYPLCENISIDNGIMEKAPNVHVVLSDIGWSDLGTWKSLYEVSEQDADGNVVDGHIVTQDTTGCIIKTPKERLVVVEGLHDFIVAEFDNVLLVCPKDKEQKVKNYVALAAQRGVEFV</sequence>
<dbReference type="InterPro" id="IPR051161">
    <property type="entry name" value="Mannose-6P_isomerase_type2"/>
</dbReference>
<evidence type="ECO:0000313" key="11">
    <source>
        <dbReference type="Proteomes" id="UP000198901"/>
    </source>
</evidence>
<evidence type="ECO:0000313" key="10">
    <source>
        <dbReference type="EMBL" id="SDM68118.1"/>
    </source>
</evidence>
<dbReference type="PANTHER" id="PTHR46390:SF1">
    <property type="entry name" value="MANNOSE-1-PHOSPHATE GUANYLYLTRANSFERASE"/>
    <property type="match status" value="1"/>
</dbReference>
<dbReference type="CDD" id="cd02509">
    <property type="entry name" value="GDP-M1P_Guanylyltransferase"/>
    <property type="match status" value="1"/>
</dbReference>
<dbReference type="Proteomes" id="UP000198901">
    <property type="component" value="Unassembled WGS sequence"/>
</dbReference>
<evidence type="ECO:0000259" key="9">
    <source>
        <dbReference type="Pfam" id="PF22640"/>
    </source>
</evidence>
<accession>A0A1G9V7D8</accession>
<gene>
    <name evidence="10" type="ORF">SAMN04488090_3996</name>
</gene>
<keyword evidence="5" id="KW-0547">Nucleotide-binding</keyword>
<dbReference type="AlphaFoldDB" id="A0A1G9V7D8"/>
<dbReference type="SUPFAM" id="SSF53448">
    <property type="entry name" value="Nucleotide-diphospho-sugar transferases"/>
    <property type="match status" value="1"/>
</dbReference>
<feature type="domain" description="MannoseP isomerase/GMP-like beta-helix" evidence="9">
    <location>
        <begin position="295"/>
        <end position="346"/>
    </location>
</feature>
<dbReference type="EMBL" id="FNGS01000008">
    <property type="protein sequence ID" value="SDM68118.1"/>
    <property type="molecule type" value="Genomic_DNA"/>
</dbReference>
<dbReference type="Gene3D" id="3.90.550.10">
    <property type="entry name" value="Spore Coat Polysaccharide Biosynthesis Protein SpsA, Chain A"/>
    <property type="match status" value="1"/>
</dbReference>
<dbReference type="InterPro" id="IPR005835">
    <property type="entry name" value="NTP_transferase_dom"/>
</dbReference>
<evidence type="ECO:0000256" key="2">
    <source>
        <dbReference type="ARBA" id="ARBA00012387"/>
    </source>
</evidence>
<dbReference type="InterPro" id="IPR029044">
    <property type="entry name" value="Nucleotide-diphossugar_trans"/>
</dbReference>
<reference evidence="10 11" key="1">
    <citation type="submission" date="2016-10" db="EMBL/GenBank/DDBJ databases">
        <authorList>
            <person name="de Groot N.N."/>
        </authorList>
    </citation>
    <scope>NUCLEOTIDE SEQUENCE [LARGE SCALE GENOMIC DNA]</scope>
    <source>
        <strain evidence="10 11">DSM 21668</strain>
    </source>
</reference>
<dbReference type="InterPro" id="IPR054566">
    <property type="entry name" value="ManC/GMP-like_b-helix"/>
</dbReference>
<evidence type="ECO:0000259" key="8">
    <source>
        <dbReference type="Pfam" id="PF00483"/>
    </source>
</evidence>
<protein>
    <recommendedName>
        <fullName evidence="2">mannose-1-phosphate guanylyltransferase</fullName>
        <ecNumber evidence="2">2.7.7.13</ecNumber>
    </recommendedName>
</protein>
<proteinExistence type="inferred from homology"/>
<dbReference type="GO" id="GO:0009298">
    <property type="term" value="P:GDP-mannose biosynthetic process"/>
    <property type="evidence" value="ECO:0007669"/>
    <property type="project" value="TreeGrafter"/>
</dbReference>
<keyword evidence="11" id="KW-1185">Reference proteome</keyword>
<dbReference type="STRING" id="563176.SAMN04488090_3996"/>
<evidence type="ECO:0000256" key="1">
    <source>
        <dbReference type="ARBA" id="ARBA00006115"/>
    </source>
</evidence>
<dbReference type="FunFam" id="3.90.550.10:FF:000046">
    <property type="entry name" value="Mannose-1-phosphate guanylyltransferase (GDP)"/>
    <property type="match status" value="1"/>
</dbReference>
<evidence type="ECO:0000256" key="3">
    <source>
        <dbReference type="ARBA" id="ARBA00022679"/>
    </source>
</evidence>
<evidence type="ECO:0000256" key="7">
    <source>
        <dbReference type="ARBA" id="ARBA00047343"/>
    </source>
</evidence>
<keyword evidence="6" id="KW-0342">GTP-binding</keyword>
<dbReference type="OrthoDB" id="9806359at2"/>
<evidence type="ECO:0000256" key="6">
    <source>
        <dbReference type="ARBA" id="ARBA00023134"/>
    </source>
</evidence>
<dbReference type="SUPFAM" id="SSF159283">
    <property type="entry name" value="Guanosine diphospho-D-mannose pyrophosphorylase/mannose-6-phosphate isomerase linker domain"/>
    <property type="match status" value="1"/>
</dbReference>
<keyword evidence="3 10" id="KW-0808">Transferase</keyword>
<dbReference type="GO" id="GO:0005525">
    <property type="term" value="F:GTP binding"/>
    <property type="evidence" value="ECO:0007669"/>
    <property type="project" value="UniProtKB-KW"/>
</dbReference>
<dbReference type="Pfam" id="PF22640">
    <property type="entry name" value="ManC_GMP_beta-helix"/>
    <property type="match status" value="1"/>
</dbReference>
<dbReference type="RefSeq" id="WP_093207151.1">
    <property type="nucleotide sequence ID" value="NZ_FNGS01000008.1"/>
</dbReference>
<dbReference type="PANTHER" id="PTHR46390">
    <property type="entry name" value="MANNOSE-1-PHOSPHATE GUANYLYLTRANSFERASE"/>
    <property type="match status" value="1"/>
</dbReference>
<feature type="domain" description="Nucleotidyl transferase" evidence="8">
    <location>
        <begin position="8"/>
        <end position="287"/>
    </location>
</feature>
<comment type="catalytic activity">
    <reaction evidence="7">
        <text>alpha-D-mannose 1-phosphate + GTP + H(+) = GDP-alpha-D-mannose + diphosphate</text>
        <dbReference type="Rhea" id="RHEA:15229"/>
        <dbReference type="ChEBI" id="CHEBI:15378"/>
        <dbReference type="ChEBI" id="CHEBI:33019"/>
        <dbReference type="ChEBI" id="CHEBI:37565"/>
        <dbReference type="ChEBI" id="CHEBI:57527"/>
        <dbReference type="ChEBI" id="CHEBI:58409"/>
        <dbReference type="EC" id="2.7.7.13"/>
    </reaction>
</comment>